<reference evidence="1 2" key="1">
    <citation type="journal article" date="2019" name="Nat. Ecol. Evol.">
        <title>Megaphylogeny resolves global patterns of mushroom evolution.</title>
        <authorList>
            <person name="Varga T."/>
            <person name="Krizsan K."/>
            <person name="Foldi C."/>
            <person name="Dima B."/>
            <person name="Sanchez-Garcia M."/>
            <person name="Sanchez-Ramirez S."/>
            <person name="Szollosi G.J."/>
            <person name="Szarkandi J.G."/>
            <person name="Papp V."/>
            <person name="Albert L."/>
            <person name="Andreopoulos W."/>
            <person name="Angelini C."/>
            <person name="Antonin V."/>
            <person name="Barry K.W."/>
            <person name="Bougher N.L."/>
            <person name="Buchanan P."/>
            <person name="Buyck B."/>
            <person name="Bense V."/>
            <person name="Catcheside P."/>
            <person name="Chovatia M."/>
            <person name="Cooper J."/>
            <person name="Damon W."/>
            <person name="Desjardin D."/>
            <person name="Finy P."/>
            <person name="Geml J."/>
            <person name="Haridas S."/>
            <person name="Hughes K."/>
            <person name="Justo A."/>
            <person name="Karasinski D."/>
            <person name="Kautmanova I."/>
            <person name="Kiss B."/>
            <person name="Kocsube S."/>
            <person name="Kotiranta H."/>
            <person name="LaButti K.M."/>
            <person name="Lechner B.E."/>
            <person name="Liimatainen K."/>
            <person name="Lipzen A."/>
            <person name="Lukacs Z."/>
            <person name="Mihaltcheva S."/>
            <person name="Morgado L.N."/>
            <person name="Niskanen T."/>
            <person name="Noordeloos M.E."/>
            <person name="Ohm R.A."/>
            <person name="Ortiz-Santana B."/>
            <person name="Ovrebo C."/>
            <person name="Racz N."/>
            <person name="Riley R."/>
            <person name="Savchenko A."/>
            <person name="Shiryaev A."/>
            <person name="Soop K."/>
            <person name="Spirin V."/>
            <person name="Szebenyi C."/>
            <person name="Tomsovsky M."/>
            <person name="Tulloss R.E."/>
            <person name="Uehling J."/>
            <person name="Grigoriev I.V."/>
            <person name="Vagvolgyi C."/>
            <person name="Papp T."/>
            <person name="Martin F.M."/>
            <person name="Miettinen O."/>
            <person name="Hibbett D.S."/>
            <person name="Nagy L.G."/>
        </authorList>
    </citation>
    <scope>NUCLEOTIDE SEQUENCE [LARGE SCALE GENOMIC DNA]</scope>
    <source>
        <strain evidence="1 2">NL-1719</strain>
    </source>
</reference>
<accession>A0ACD3AG22</accession>
<protein>
    <submittedName>
        <fullName evidence="1">Uncharacterized protein</fullName>
    </submittedName>
</protein>
<dbReference type="EMBL" id="ML208476">
    <property type="protein sequence ID" value="TFK64385.1"/>
    <property type="molecule type" value="Genomic_DNA"/>
</dbReference>
<organism evidence="1 2">
    <name type="scientific">Pluteus cervinus</name>
    <dbReference type="NCBI Taxonomy" id="181527"/>
    <lineage>
        <taxon>Eukaryota</taxon>
        <taxon>Fungi</taxon>
        <taxon>Dikarya</taxon>
        <taxon>Basidiomycota</taxon>
        <taxon>Agaricomycotina</taxon>
        <taxon>Agaricomycetes</taxon>
        <taxon>Agaricomycetidae</taxon>
        <taxon>Agaricales</taxon>
        <taxon>Pluteineae</taxon>
        <taxon>Pluteaceae</taxon>
        <taxon>Pluteus</taxon>
    </lineage>
</organism>
<gene>
    <name evidence="1" type="ORF">BDN72DRAFT_265942</name>
</gene>
<keyword evidence="2" id="KW-1185">Reference proteome</keyword>
<name>A0ACD3AG22_9AGAR</name>
<evidence type="ECO:0000313" key="1">
    <source>
        <dbReference type="EMBL" id="TFK64385.1"/>
    </source>
</evidence>
<sequence>MRMRERAEGKRWSTNQSPNKRTPLSFIYLFYLFIISHRHSPARCSEICPLLLPSVFVCFSIPISSFPTATPFPRLFTHPHPSSPVS</sequence>
<evidence type="ECO:0000313" key="2">
    <source>
        <dbReference type="Proteomes" id="UP000308600"/>
    </source>
</evidence>
<proteinExistence type="predicted"/>
<dbReference type="Proteomes" id="UP000308600">
    <property type="component" value="Unassembled WGS sequence"/>
</dbReference>